<name>A0ABV0PC88_9TELE</name>
<proteinExistence type="predicted"/>
<evidence type="ECO:0000313" key="1">
    <source>
        <dbReference type="EMBL" id="MEQ2181081.1"/>
    </source>
</evidence>
<dbReference type="EMBL" id="JAHRIO010070360">
    <property type="protein sequence ID" value="MEQ2181081.1"/>
    <property type="molecule type" value="Genomic_DNA"/>
</dbReference>
<accession>A0ABV0PC88</accession>
<evidence type="ECO:0000313" key="2">
    <source>
        <dbReference type="Proteomes" id="UP001476798"/>
    </source>
</evidence>
<keyword evidence="2" id="KW-1185">Reference proteome</keyword>
<feature type="non-terminal residue" evidence="1">
    <location>
        <position position="1"/>
    </location>
</feature>
<gene>
    <name evidence="1" type="ORF">GOODEAATRI_007687</name>
</gene>
<protein>
    <submittedName>
        <fullName evidence="1">Uncharacterized protein</fullName>
    </submittedName>
</protein>
<comment type="caution">
    <text evidence="1">The sequence shown here is derived from an EMBL/GenBank/DDBJ whole genome shotgun (WGS) entry which is preliminary data.</text>
</comment>
<sequence length="52" mass="5978">LAFKTPLKPIMHHERILSEIDVASPRNSTARNIYPPIVRFLTPSKESRCRSC</sequence>
<reference evidence="1 2" key="1">
    <citation type="submission" date="2021-06" db="EMBL/GenBank/DDBJ databases">
        <authorList>
            <person name="Palmer J.M."/>
        </authorList>
    </citation>
    <scope>NUCLEOTIDE SEQUENCE [LARGE SCALE GENOMIC DNA]</scope>
    <source>
        <strain evidence="1 2">GA_2019</strain>
        <tissue evidence="1">Muscle</tissue>
    </source>
</reference>
<dbReference type="Proteomes" id="UP001476798">
    <property type="component" value="Unassembled WGS sequence"/>
</dbReference>
<organism evidence="1 2">
    <name type="scientific">Goodea atripinnis</name>
    <dbReference type="NCBI Taxonomy" id="208336"/>
    <lineage>
        <taxon>Eukaryota</taxon>
        <taxon>Metazoa</taxon>
        <taxon>Chordata</taxon>
        <taxon>Craniata</taxon>
        <taxon>Vertebrata</taxon>
        <taxon>Euteleostomi</taxon>
        <taxon>Actinopterygii</taxon>
        <taxon>Neopterygii</taxon>
        <taxon>Teleostei</taxon>
        <taxon>Neoteleostei</taxon>
        <taxon>Acanthomorphata</taxon>
        <taxon>Ovalentaria</taxon>
        <taxon>Atherinomorphae</taxon>
        <taxon>Cyprinodontiformes</taxon>
        <taxon>Goodeidae</taxon>
        <taxon>Goodea</taxon>
    </lineage>
</organism>